<reference evidence="2 3" key="1">
    <citation type="submission" date="2021-10" db="EMBL/GenBank/DDBJ databases">
        <title>Collection of gut derived symbiotic bacterial strains cultured from healthy donors.</title>
        <authorList>
            <person name="Lin H."/>
            <person name="Littmann E."/>
            <person name="Kohout C."/>
            <person name="Pamer E.G."/>
        </authorList>
    </citation>
    <scope>NUCLEOTIDE SEQUENCE [LARGE SCALE GENOMIC DNA]</scope>
    <source>
        <strain evidence="2 3">DFI.1.165</strain>
    </source>
</reference>
<name>A0ABS8DJ87_9FIRM</name>
<feature type="transmembrane region" description="Helical" evidence="1">
    <location>
        <begin position="103"/>
        <end position="127"/>
    </location>
</feature>
<dbReference type="Pfam" id="PF07136">
    <property type="entry name" value="DUF1385"/>
    <property type="match status" value="1"/>
</dbReference>
<keyword evidence="3" id="KW-1185">Reference proteome</keyword>
<protein>
    <submittedName>
        <fullName evidence="2">DUF1385 domain-containing protein</fullName>
    </submittedName>
</protein>
<dbReference type="RefSeq" id="WP_066735734.1">
    <property type="nucleotide sequence ID" value="NZ_JAJCIQ010000012.1"/>
</dbReference>
<accession>A0ABS8DJ87</accession>
<keyword evidence="1" id="KW-1133">Transmembrane helix</keyword>
<evidence type="ECO:0000313" key="2">
    <source>
        <dbReference type="EMBL" id="MCB7388492.1"/>
    </source>
</evidence>
<feature type="transmembrane region" description="Helical" evidence="1">
    <location>
        <begin position="139"/>
        <end position="162"/>
    </location>
</feature>
<dbReference type="InterPro" id="IPR010787">
    <property type="entry name" value="DUF1385"/>
</dbReference>
<dbReference type="PANTHER" id="PTHR42867">
    <property type="entry name" value="MEMBRANE PROTEIN-RELATED"/>
    <property type="match status" value="1"/>
</dbReference>
<proteinExistence type="predicted"/>
<evidence type="ECO:0000313" key="3">
    <source>
        <dbReference type="Proteomes" id="UP001299546"/>
    </source>
</evidence>
<dbReference type="EMBL" id="JAJCIS010000012">
    <property type="protein sequence ID" value="MCB7388492.1"/>
    <property type="molecule type" value="Genomic_DNA"/>
</dbReference>
<feature type="transmembrane region" description="Helical" evidence="1">
    <location>
        <begin position="229"/>
        <end position="250"/>
    </location>
</feature>
<evidence type="ECO:0000256" key="1">
    <source>
        <dbReference type="SAM" id="Phobius"/>
    </source>
</evidence>
<keyword evidence="1" id="KW-0812">Transmembrane</keyword>
<gene>
    <name evidence="2" type="ORF">LIZ65_14485</name>
</gene>
<dbReference type="PANTHER" id="PTHR42867:SF1">
    <property type="entry name" value="MEMBRANE PROTEIN-RELATED"/>
    <property type="match status" value="1"/>
</dbReference>
<dbReference type="Proteomes" id="UP001299546">
    <property type="component" value="Unassembled WGS sequence"/>
</dbReference>
<organism evidence="2 3">
    <name type="scientific">Bariatricus massiliensis</name>
    <dbReference type="NCBI Taxonomy" id="1745713"/>
    <lineage>
        <taxon>Bacteria</taxon>
        <taxon>Bacillati</taxon>
        <taxon>Bacillota</taxon>
        <taxon>Clostridia</taxon>
        <taxon>Lachnospirales</taxon>
        <taxon>Lachnospiraceae</taxon>
        <taxon>Bariatricus</taxon>
    </lineage>
</organism>
<feature type="transmembrane region" description="Helical" evidence="1">
    <location>
        <begin position="204"/>
        <end position="223"/>
    </location>
</feature>
<keyword evidence="1" id="KW-0472">Membrane</keyword>
<comment type="caution">
    <text evidence="2">The sequence shown here is derived from an EMBL/GenBank/DDBJ whole genome shotgun (WGS) entry which is preliminary data.</text>
</comment>
<sequence>MKSSNIGGQAVLEGVMMKNRDSYAVAVRKPDGEIEIKKDTYRSIVGRFSALTRIPFVRGVFNFIDSLVLGMSTLTWSSSFYEEEEEKIMTEEEEKKAKRTEGILMAATMVFSFALAIGIFMILPYFISDFLKRWVPSYTVRLILEGIIRIGIFVGYVALISLMRDIKRLYMYHGAEHKCINCIEHGLPLNVENVKKSSKEHKRCGTSFMLFVMIVGIVLLFFVRVDSVVMRVVVRIALLPLIAGISYEIIRWAGSSSNPIVCILSKPGLMLQRLTTKEPDDDMIEVGIASVEAVFDWQAYLRENFGEQDGEETGDISGNLQRSM</sequence>